<keyword evidence="1" id="KW-0812">Transmembrane</keyword>
<keyword evidence="1" id="KW-1133">Transmembrane helix</keyword>
<protein>
    <submittedName>
        <fullName evidence="2">Uncharacterized protein</fullName>
    </submittedName>
</protein>
<keyword evidence="1" id="KW-0472">Membrane</keyword>
<gene>
    <name evidence="2" type="ORF">SY85_13605</name>
</gene>
<dbReference type="KEGG" id="fla:SY85_13605"/>
<feature type="transmembrane region" description="Helical" evidence="1">
    <location>
        <begin position="20"/>
        <end position="38"/>
    </location>
</feature>
<feature type="transmembrane region" description="Helical" evidence="1">
    <location>
        <begin position="44"/>
        <end position="71"/>
    </location>
</feature>
<dbReference type="AlphaFoldDB" id="A0A172TWC1"/>
<organism evidence="2 3">
    <name type="scientific">Flavisolibacter tropicus</name>
    <dbReference type="NCBI Taxonomy" id="1492898"/>
    <lineage>
        <taxon>Bacteria</taxon>
        <taxon>Pseudomonadati</taxon>
        <taxon>Bacteroidota</taxon>
        <taxon>Chitinophagia</taxon>
        <taxon>Chitinophagales</taxon>
        <taxon>Chitinophagaceae</taxon>
        <taxon>Flavisolibacter</taxon>
    </lineage>
</organism>
<proteinExistence type="predicted"/>
<reference evidence="3" key="1">
    <citation type="submission" date="2015-01" db="EMBL/GenBank/DDBJ databases">
        <title>Flavisolibacter sp./LCS9/ whole genome sequencing.</title>
        <authorList>
            <person name="Kim M.K."/>
            <person name="Srinivasan S."/>
            <person name="Lee J.-J."/>
        </authorList>
    </citation>
    <scope>NUCLEOTIDE SEQUENCE [LARGE SCALE GENOMIC DNA]</scope>
    <source>
        <strain evidence="3">LCS9</strain>
    </source>
</reference>
<evidence type="ECO:0000313" key="2">
    <source>
        <dbReference type="EMBL" id="ANE51389.1"/>
    </source>
</evidence>
<dbReference type="STRING" id="1492898.SY85_13605"/>
<evidence type="ECO:0000313" key="3">
    <source>
        <dbReference type="Proteomes" id="UP000077177"/>
    </source>
</evidence>
<keyword evidence="3" id="KW-1185">Reference proteome</keyword>
<dbReference type="EMBL" id="CP011390">
    <property type="protein sequence ID" value="ANE51389.1"/>
    <property type="molecule type" value="Genomic_DNA"/>
</dbReference>
<dbReference type="Proteomes" id="UP000077177">
    <property type="component" value="Chromosome"/>
</dbReference>
<reference evidence="2 3" key="2">
    <citation type="journal article" date="2016" name="Int. J. Syst. Evol. Microbiol.">
        <title>Flavisolibacter tropicus sp. nov., isolated from tropical soil.</title>
        <authorList>
            <person name="Lee J.J."/>
            <person name="Kang M.S."/>
            <person name="Kim G.S."/>
            <person name="Lee C.S."/>
            <person name="Lim S."/>
            <person name="Lee J."/>
            <person name="Roh S.H."/>
            <person name="Kang H."/>
            <person name="Ha J.M."/>
            <person name="Bae S."/>
            <person name="Jung H.Y."/>
            <person name="Kim M.K."/>
        </authorList>
    </citation>
    <scope>NUCLEOTIDE SEQUENCE [LARGE SCALE GENOMIC DNA]</scope>
    <source>
        <strain evidence="2 3">LCS9</strain>
    </source>
</reference>
<name>A0A172TWC1_9BACT</name>
<sequence>MRETNERISLVEHRKASKVILVLSVLVFLFYLSAQVLISDVYQYAFVGAVFEFLSIPMLLLLVVIPILCIVQLVKQKRAARGYVIASFVLIAATILILIQTA</sequence>
<evidence type="ECO:0000256" key="1">
    <source>
        <dbReference type="SAM" id="Phobius"/>
    </source>
</evidence>
<feature type="transmembrane region" description="Helical" evidence="1">
    <location>
        <begin position="83"/>
        <end position="101"/>
    </location>
</feature>
<dbReference type="RefSeq" id="WP_066405374.1">
    <property type="nucleotide sequence ID" value="NZ_CP011390.1"/>
</dbReference>
<accession>A0A172TWC1</accession>